<name>A0ABN8JEZ8_9HYPH</name>
<evidence type="ECO:0008006" key="4">
    <source>
        <dbReference type="Google" id="ProtNLM"/>
    </source>
</evidence>
<accession>A0ABN8JEZ8</accession>
<gene>
    <name evidence="2" type="ORF">MES4922_160107</name>
</gene>
<evidence type="ECO:0000313" key="3">
    <source>
        <dbReference type="Proteomes" id="UP001152604"/>
    </source>
</evidence>
<sequence length="212" mass="24111">MAFDTFVAIQVAGTAGTLAAAIAALLTAREMQRQSRNSVRPYAVLTGTRFERTVDDDDDLKEATLSIENVGQGPMLDVSITWDFARLYENLSDRFVLNKESGYLKFEAGKKHILFNLGSALDFRNSSIKRNEKNDFSVPQVVMAIVDETLVNYFSSYAAFDEIEPYFHAKLEYSDMYENKFNTYDIYMYKKSTPYPSYAAQWKALKSTALEL</sequence>
<protein>
    <recommendedName>
        <fullName evidence="4">Phage tail protein</fullName>
    </recommendedName>
</protein>
<organism evidence="2 3">
    <name type="scientific">Mesorhizobium ventifaucium</name>
    <dbReference type="NCBI Taxonomy" id="666020"/>
    <lineage>
        <taxon>Bacteria</taxon>
        <taxon>Pseudomonadati</taxon>
        <taxon>Pseudomonadota</taxon>
        <taxon>Alphaproteobacteria</taxon>
        <taxon>Hyphomicrobiales</taxon>
        <taxon>Phyllobacteriaceae</taxon>
        <taxon>Mesorhizobium</taxon>
    </lineage>
</organism>
<evidence type="ECO:0000313" key="2">
    <source>
        <dbReference type="EMBL" id="CAH2396259.1"/>
    </source>
</evidence>
<dbReference type="RefSeq" id="WP_254023712.1">
    <property type="nucleotide sequence ID" value="NZ_CAKXZS010000008.1"/>
</dbReference>
<reference evidence="2" key="1">
    <citation type="submission" date="2022-03" db="EMBL/GenBank/DDBJ databases">
        <authorList>
            <person name="Brunel B."/>
        </authorList>
    </citation>
    <scope>NUCLEOTIDE SEQUENCE</scope>
    <source>
        <strain evidence="2">STM4922sample</strain>
    </source>
</reference>
<keyword evidence="1" id="KW-1133">Transmembrane helix</keyword>
<keyword evidence="1" id="KW-0812">Transmembrane</keyword>
<comment type="caution">
    <text evidence="2">The sequence shown here is derived from an EMBL/GenBank/DDBJ whole genome shotgun (WGS) entry which is preliminary data.</text>
</comment>
<keyword evidence="3" id="KW-1185">Reference proteome</keyword>
<feature type="transmembrane region" description="Helical" evidence="1">
    <location>
        <begin position="6"/>
        <end position="28"/>
    </location>
</feature>
<dbReference type="EMBL" id="CAKXZS010000008">
    <property type="protein sequence ID" value="CAH2396259.1"/>
    <property type="molecule type" value="Genomic_DNA"/>
</dbReference>
<dbReference type="Proteomes" id="UP001152604">
    <property type="component" value="Unassembled WGS sequence"/>
</dbReference>
<evidence type="ECO:0000256" key="1">
    <source>
        <dbReference type="SAM" id="Phobius"/>
    </source>
</evidence>
<proteinExistence type="predicted"/>
<keyword evidence="1" id="KW-0472">Membrane</keyword>